<dbReference type="EMBL" id="BARU01005511">
    <property type="protein sequence ID" value="GAH37424.1"/>
    <property type="molecule type" value="Genomic_DNA"/>
</dbReference>
<dbReference type="Pfam" id="PF04991">
    <property type="entry name" value="LicD"/>
    <property type="match status" value="1"/>
</dbReference>
<evidence type="ECO:0000259" key="1">
    <source>
        <dbReference type="Pfam" id="PF04991"/>
    </source>
</evidence>
<dbReference type="GO" id="GO:0009100">
    <property type="term" value="P:glycoprotein metabolic process"/>
    <property type="evidence" value="ECO:0007669"/>
    <property type="project" value="UniProtKB-ARBA"/>
</dbReference>
<feature type="non-terminal residue" evidence="2">
    <location>
        <position position="1"/>
    </location>
</feature>
<dbReference type="InterPro" id="IPR007074">
    <property type="entry name" value="LicD/FKTN/FKRP_NTP_transf"/>
</dbReference>
<evidence type="ECO:0000313" key="2">
    <source>
        <dbReference type="EMBL" id="GAH37424.1"/>
    </source>
</evidence>
<feature type="domain" description="LicD/FKTN/FKRP nucleotidyltransferase" evidence="1">
    <location>
        <begin position="1"/>
        <end position="37"/>
    </location>
</feature>
<accession>X1G789</accession>
<protein>
    <recommendedName>
        <fullName evidence="1">LicD/FKTN/FKRP nucleotidyltransferase domain-containing protein</fullName>
    </recommendedName>
</protein>
<dbReference type="AlphaFoldDB" id="X1G789"/>
<dbReference type="InterPro" id="IPR052942">
    <property type="entry name" value="LPS_cholinephosphotransferase"/>
</dbReference>
<organism evidence="2">
    <name type="scientific">marine sediment metagenome</name>
    <dbReference type="NCBI Taxonomy" id="412755"/>
    <lineage>
        <taxon>unclassified sequences</taxon>
        <taxon>metagenomes</taxon>
        <taxon>ecological metagenomes</taxon>
    </lineage>
</organism>
<reference evidence="2" key="1">
    <citation type="journal article" date="2014" name="Front. Microbiol.">
        <title>High frequency of phylogenetically diverse reductive dehalogenase-homologous genes in deep subseafloor sedimentary metagenomes.</title>
        <authorList>
            <person name="Kawai M."/>
            <person name="Futagami T."/>
            <person name="Toyoda A."/>
            <person name="Takaki Y."/>
            <person name="Nishi S."/>
            <person name="Hori S."/>
            <person name="Arai W."/>
            <person name="Tsubouchi T."/>
            <person name="Morono Y."/>
            <person name="Uchiyama I."/>
            <person name="Ito T."/>
            <person name="Fujiyama A."/>
            <person name="Inagaki F."/>
            <person name="Takami H."/>
        </authorList>
    </citation>
    <scope>NUCLEOTIDE SEQUENCE</scope>
    <source>
        <strain evidence="2">Expedition CK06-06</strain>
    </source>
</reference>
<dbReference type="PANTHER" id="PTHR43404">
    <property type="entry name" value="LIPOPOLYSACCHARIDE CHOLINEPHOSPHOTRANSFERASE LICD"/>
    <property type="match status" value="1"/>
</dbReference>
<proteinExistence type="predicted"/>
<gene>
    <name evidence="2" type="ORF">S03H2_10744</name>
</gene>
<sequence>KIKFWLTWGTLLGAVRDKGFIPWDTHIDLKMFAKDWNPSVLEKFKGRNFKYEEWVRYQNKLPAVNVIKRDVKIELALEYYYPPGDFYLTCIPSPCYIRTVTPAKFYQGDCFIDFLGKQFRVPNPPEEYLDRVFGKNWKTPIKKDWRPPFKGIPLNEYHKWLSHI</sequence>
<name>X1G789_9ZZZZ</name>
<dbReference type="PANTHER" id="PTHR43404:SF2">
    <property type="entry name" value="LIPOPOLYSACCHARIDE CHOLINEPHOSPHOTRANSFERASE LICD"/>
    <property type="match status" value="1"/>
</dbReference>
<comment type="caution">
    <text evidence="2">The sequence shown here is derived from an EMBL/GenBank/DDBJ whole genome shotgun (WGS) entry which is preliminary data.</text>
</comment>